<evidence type="ECO:0000313" key="1">
    <source>
        <dbReference type="EMBL" id="KAF3943817.1"/>
    </source>
</evidence>
<dbReference type="EMBL" id="JRKL02012769">
    <property type="protein sequence ID" value="KAF3943817.1"/>
    <property type="molecule type" value="Genomic_DNA"/>
</dbReference>
<reference evidence="1" key="1">
    <citation type="submission" date="2020-03" db="EMBL/GenBank/DDBJ databases">
        <title>Castanea mollissima Vanexum genome sequencing.</title>
        <authorList>
            <person name="Staton M."/>
        </authorList>
    </citation>
    <scope>NUCLEOTIDE SEQUENCE</scope>
    <source>
        <tissue evidence="1">Leaf</tissue>
    </source>
</reference>
<evidence type="ECO:0000313" key="2">
    <source>
        <dbReference type="Proteomes" id="UP000737018"/>
    </source>
</evidence>
<accession>A0A8J4Q5M3</accession>
<proteinExistence type="predicted"/>
<comment type="caution">
    <text evidence="1">The sequence shown here is derived from an EMBL/GenBank/DDBJ whole genome shotgun (WGS) entry which is preliminary data.</text>
</comment>
<gene>
    <name evidence="1" type="ORF">CMV_029661</name>
</gene>
<dbReference type="Proteomes" id="UP000737018">
    <property type="component" value="Unassembled WGS sequence"/>
</dbReference>
<protein>
    <submittedName>
        <fullName evidence="1">Uncharacterized protein</fullName>
    </submittedName>
</protein>
<organism evidence="1 2">
    <name type="scientific">Castanea mollissima</name>
    <name type="common">Chinese chestnut</name>
    <dbReference type="NCBI Taxonomy" id="60419"/>
    <lineage>
        <taxon>Eukaryota</taxon>
        <taxon>Viridiplantae</taxon>
        <taxon>Streptophyta</taxon>
        <taxon>Embryophyta</taxon>
        <taxon>Tracheophyta</taxon>
        <taxon>Spermatophyta</taxon>
        <taxon>Magnoliopsida</taxon>
        <taxon>eudicotyledons</taxon>
        <taxon>Gunneridae</taxon>
        <taxon>Pentapetalae</taxon>
        <taxon>rosids</taxon>
        <taxon>fabids</taxon>
        <taxon>Fagales</taxon>
        <taxon>Fagaceae</taxon>
        <taxon>Castanea</taxon>
    </lineage>
</organism>
<dbReference type="AlphaFoldDB" id="A0A8J4Q5M3"/>
<keyword evidence="2" id="KW-1185">Reference proteome</keyword>
<sequence length="102" mass="12071">MASALIWTVTQFQRINGELWNVRFSQAKAVEIMTNVCETIKLEVLMFLTVRLRLSQGLLLGDYYWSSWLNLQRCEVTEIIMYMVYYRLAVLSINYIKMCEDS</sequence>
<name>A0A8J4Q5M3_9ROSI</name>